<dbReference type="EMBL" id="FZNR01000012">
    <property type="protein sequence ID" value="SNS22221.1"/>
    <property type="molecule type" value="Genomic_DNA"/>
</dbReference>
<feature type="domain" description="RNA polymerase sigma factor 70 region 4 type 2" evidence="6">
    <location>
        <begin position="157"/>
        <end position="202"/>
    </location>
</feature>
<dbReference type="SUPFAM" id="SSF88659">
    <property type="entry name" value="Sigma3 and sigma4 domains of RNA polymerase sigma factors"/>
    <property type="match status" value="1"/>
</dbReference>
<reference evidence="7 8" key="1">
    <citation type="submission" date="2017-06" db="EMBL/GenBank/DDBJ databases">
        <authorList>
            <person name="Kim H.J."/>
            <person name="Triplett B.A."/>
        </authorList>
    </citation>
    <scope>NUCLEOTIDE SEQUENCE [LARGE SCALE GENOMIC DNA]</scope>
    <source>
        <strain evidence="7 8">DSM 43151</strain>
    </source>
</reference>
<dbReference type="InterPro" id="IPR036388">
    <property type="entry name" value="WH-like_DNA-bd_sf"/>
</dbReference>
<sequence>MSTSKHSAGGGQLPALGDEPVGAQDESPGHRRAGEPAPAWRDLDNGQRKILSDDFVIWFESGARLIFLKAGHSICGREGRALAGDAAVRCYEQWPDPRKRELFKQSPRYVYQTVRNLFLDELKSGYRRRESPAGLPGHADRIAEIWERPSVGDPGWEVRQAINSLDPEKGEIIFLHYWLKLSWVDAARLMGRSRGQVDRLHRSAIEELRVLLG</sequence>
<evidence type="ECO:0000259" key="6">
    <source>
        <dbReference type="Pfam" id="PF08281"/>
    </source>
</evidence>
<evidence type="ECO:0000256" key="4">
    <source>
        <dbReference type="ARBA" id="ARBA00023163"/>
    </source>
</evidence>
<evidence type="ECO:0000313" key="7">
    <source>
        <dbReference type="EMBL" id="SNS22221.1"/>
    </source>
</evidence>
<dbReference type="InterPro" id="IPR013249">
    <property type="entry name" value="RNA_pol_sigma70_r4_t2"/>
</dbReference>
<comment type="similarity">
    <text evidence="1">Belongs to the sigma-70 factor family. ECF subfamily.</text>
</comment>
<accession>A0A239CRE7</accession>
<keyword evidence="2" id="KW-0805">Transcription regulation</keyword>
<dbReference type="GO" id="GO:0016987">
    <property type="term" value="F:sigma factor activity"/>
    <property type="evidence" value="ECO:0007669"/>
    <property type="project" value="UniProtKB-KW"/>
</dbReference>
<evidence type="ECO:0000313" key="8">
    <source>
        <dbReference type="Proteomes" id="UP000198415"/>
    </source>
</evidence>
<feature type="region of interest" description="Disordered" evidence="5">
    <location>
        <begin position="1"/>
        <end position="42"/>
    </location>
</feature>
<dbReference type="Gene3D" id="1.10.10.10">
    <property type="entry name" value="Winged helix-like DNA-binding domain superfamily/Winged helix DNA-binding domain"/>
    <property type="match status" value="1"/>
</dbReference>
<organism evidence="7 8">
    <name type="scientific">Actinoplanes regularis</name>
    <dbReference type="NCBI Taxonomy" id="52697"/>
    <lineage>
        <taxon>Bacteria</taxon>
        <taxon>Bacillati</taxon>
        <taxon>Actinomycetota</taxon>
        <taxon>Actinomycetes</taxon>
        <taxon>Micromonosporales</taxon>
        <taxon>Micromonosporaceae</taxon>
        <taxon>Actinoplanes</taxon>
    </lineage>
</organism>
<dbReference type="GO" id="GO:0006352">
    <property type="term" value="P:DNA-templated transcription initiation"/>
    <property type="evidence" value="ECO:0007669"/>
    <property type="project" value="InterPro"/>
</dbReference>
<dbReference type="RefSeq" id="WP_089296135.1">
    <property type="nucleotide sequence ID" value="NZ_BOMU01000065.1"/>
</dbReference>
<keyword evidence="3" id="KW-0731">Sigma factor</keyword>
<protein>
    <submittedName>
        <fullName evidence="7">DNA-directed RNA polymerase specialized sigma subunit, sigma24 family</fullName>
    </submittedName>
</protein>
<evidence type="ECO:0000256" key="5">
    <source>
        <dbReference type="SAM" id="MobiDB-lite"/>
    </source>
</evidence>
<keyword evidence="4" id="KW-0804">Transcription</keyword>
<gene>
    <name evidence="7" type="ORF">SAMN06264365_11231</name>
</gene>
<evidence type="ECO:0000256" key="3">
    <source>
        <dbReference type="ARBA" id="ARBA00023082"/>
    </source>
</evidence>
<dbReference type="Proteomes" id="UP000198415">
    <property type="component" value="Unassembled WGS sequence"/>
</dbReference>
<proteinExistence type="inferred from homology"/>
<evidence type="ECO:0000256" key="1">
    <source>
        <dbReference type="ARBA" id="ARBA00010641"/>
    </source>
</evidence>
<keyword evidence="7" id="KW-0240">DNA-directed RNA polymerase</keyword>
<dbReference type="GO" id="GO:0003677">
    <property type="term" value="F:DNA binding"/>
    <property type="evidence" value="ECO:0007669"/>
    <property type="project" value="InterPro"/>
</dbReference>
<dbReference type="AlphaFoldDB" id="A0A239CRE7"/>
<dbReference type="InterPro" id="IPR013324">
    <property type="entry name" value="RNA_pol_sigma_r3/r4-like"/>
</dbReference>
<dbReference type="GO" id="GO:0000428">
    <property type="term" value="C:DNA-directed RNA polymerase complex"/>
    <property type="evidence" value="ECO:0007669"/>
    <property type="project" value="UniProtKB-KW"/>
</dbReference>
<evidence type="ECO:0000256" key="2">
    <source>
        <dbReference type="ARBA" id="ARBA00023015"/>
    </source>
</evidence>
<dbReference type="Pfam" id="PF08281">
    <property type="entry name" value="Sigma70_r4_2"/>
    <property type="match status" value="1"/>
</dbReference>
<keyword evidence="8" id="KW-1185">Reference proteome</keyword>
<name>A0A239CRE7_9ACTN</name>